<accession>A0A166HQQ5</accession>
<name>A0A166HQQ5_9AGAM</name>
<dbReference type="STRING" id="1314776.A0A166HQQ5"/>
<dbReference type="AlphaFoldDB" id="A0A166HQQ5"/>
<dbReference type="EMBL" id="KV428010">
    <property type="protein sequence ID" value="KZT42982.1"/>
    <property type="molecule type" value="Genomic_DNA"/>
</dbReference>
<evidence type="ECO:0000256" key="1">
    <source>
        <dbReference type="SAM" id="MobiDB-lite"/>
    </source>
</evidence>
<reference evidence="2 3" key="1">
    <citation type="journal article" date="2016" name="Mol. Biol. Evol.">
        <title>Comparative Genomics of Early-Diverging Mushroom-Forming Fungi Provides Insights into the Origins of Lignocellulose Decay Capabilities.</title>
        <authorList>
            <person name="Nagy L.G."/>
            <person name="Riley R."/>
            <person name="Tritt A."/>
            <person name="Adam C."/>
            <person name="Daum C."/>
            <person name="Floudas D."/>
            <person name="Sun H."/>
            <person name="Yadav J.S."/>
            <person name="Pangilinan J."/>
            <person name="Larsson K.H."/>
            <person name="Matsuura K."/>
            <person name="Barry K."/>
            <person name="Labutti K."/>
            <person name="Kuo R."/>
            <person name="Ohm R.A."/>
            <person name="Bhattacharya S.S."/>
            <person name="Shirouzu T."/>
            <person name="Yoshinaga Y."/>
            <person name="Martin F.M."/>
            <person name="Grigoriev I.V."/>
            <person name="Hibbett D.S."/>
        </authorList>
    </citation>
    <scope>NUCLEOTIDE SEQUENCE [LARGE SCALE GENOMIC DNA]</scope>
    <source>
        <strain evidence="2 3">HHB10207 ss-3</strain>
    </source>
</reference>
<evidence type="ECO:0000313" key="3">
    <source>
        <dbReference type="Proteomes" id="UP000076798"/>
    </source>
</evidence>
<dbReference type="Proteomes" id="UP000076798">
    <property type="component" value="Unassembled WGS sequence"/>
</dbReference>
<evidence type="ECO:0000313" key="2">
    <source>
        <dbReference type="EMBL" id="KZT42982.1"/>
    </source>
</evidence>
<feature type="region of interest" description="Disordered" evidence="1">
    <location>
        <begin position="169"/>
        <end position="258"/>
    </location>
</feature>
<organism evidence="2 3">
    <name type="scientific">Sistotremastrum suecicum HHB10207 ss-3</name>
    <dbReference type="NCBI Taxonomy" id="1314776"/>
    <lineage>
        <taxon>Eukaryota</taxon>
        <taxon>Fungi</taxon>
        <taxon>Dikarya</taxon>
        <taxon>Basidiomycota</taxon>
        <taxon>Agaricomycotina</taxon>
        <taxon>Agaricomycetes</taxon>
        <taxon>Sistotremastrales</taxon>
        <taxon>Sistotremastraceae</taxon>
        <taxon>Sistotremastrum</taxon>
    </lineage>
</organism>
<gene>
    <name evidence="2" type="ORF">SISSUDRAFT_799752</name>
</gene>
<keyword evidence="3" id="KW-1185">Reference proteome</keyword>
<feature type="compositionally biased region" description="Polar residues" evidence="1">
    <location>
        <begin position="200"/>
        <end position="214"/>
    </location>
</feature>
<sequence>MGKWTAEYTDDVFSFKLRNMVCGSIERLKKEKGDPQITYEALVEDLDGGDSFCSSIIDVLVRLADRRARRTPADRRLISDYTAGSLRCLSHSTRVYRDRTRHRHSSPFGVQNNGDFFVSSEPSHIRFPAFGGSPLSDDEEYIYVDGEYDGARLPYEMYDAHRYPHPLVFGSGRPPLPGSPPPEERSEPTDVEVAPVPLGRSQSVRPRNSTNLVRQPSIHRRELEEASRRRRAANRSSLNLSQPDRPTAGGDSSSSMDISNLLMNMEDGDANTSSSGTASTRRTARRLLSAADVEGNSDTRNSSSRPSALFRSTIGAITPLYPDSAGSRPSHVLPRLRRGGVQPPEFFVHHSTSDDAATRASYMAGLLGRPPSGWLPRPENDDLNNLQVPTPRSSTSEEDGETTV</sequence>
<proteinExistence type="predicted"/>
<feature type="region of interest" description="Disordered" evidence="1">
    <location>
        <begin position="367"/>
        <end position="404"/>
    </location>
</feature>
<feature type="compositionally biased region" description="Polar residues" evidence="1">
    <location>
        <begin position="383"/>
        <end position="394"/>
    </location>
</feature>
<dbReference type="OrthoDB" id="3253137at2759"/>
<protein>
    <submittedName>
        <fullName evidence="2">Uncharacterized protein</fullName>
    </submittedName>
</protein>